<feature type="region of interest" description="Disordered" evidence="1">
    <location>
        <begin position="69"/>
        <end position="108"/>
    </location>
</feature>
<dbReference type="OrthoDB" id="48970at2759"/>
<organism evidence="2 3">
    <name type="scientific">Fragilariopsis cylindrus CCMP1102</name>
    <dbReference type="NCBI Taxonomy" id="635003"/>
    <lineage>
        <taxon>Eukaryota</taxon>
        <taxon>Sar</taxon>
        <taxon>Stramenopiles</taxon>
        <taxon>Ochrophyta</taxon>
        <taxon>Bacillariophyta</taxon>
        <taxon>Bacillariophyceae</taxon>
        <taxon>Bacillariophycidae</taxon>
        <taxon>Bacillariales</taxon>
        <taxon>Bacillariaceae</taxon>
        <taxon>Fragilariopsis</taxon>
    </lineage>
</organism>
<evidence type="ECO:0000313" key="2">
    <source>
        <dbReference type="EMBL" id="OEU06980.1"/>
    </source>
</evidence>
<accession>A0A1E7EM27</accession>
<proteinExistence type="predicted"/>
<reference evidence="2 3" key="1">
    <citation type="submission" date="2016-09" db="EMBL/GenBank/DDBJ databases">
        <title>Extensive genetic diversity and differential bi-allelic expression allows diatom success in the polar Southern Ocean.</title>
        <authorList>
            <consortium name="DOE Joint Genome Institute"/>
            <person name="Mock T."/>
            <person name="Otillar R.P."/>
            <person name="Strauss J."/>
            <person name="Dupont C."/>
            <person name="Frickenhaus S."/>
            <person name="Maumus F."/>
            <person name="Mcmullan M."/>
            <person name="Sanges R."/>
            <person name="Schmutz J."/>
            <person name="Toseland A."/>
            <person name="Valas R."/>
            <person name="Veluchamy A."/>
            <person name="Ward B.J."/>
            <person name="Allen A."/>
            <person name="Barry K."/>
            <person name="Falciatore A."/>
            <person name="Ferrante M."/>
            <person name="Fortunato A.E."/>
            <person name="Gloeckner G."/>
            <person name="Gruber A."/>
            <person name="Hipkin R."/>
            <person name="Janech M."/>
            <person name="Kroth P."/>
            <person name="Leese F."/>
            <person name="Lindquist E."/>
            <person name="Lyon B.R."/>
            <person name="Martin J."/>
            <person name="Mayer C."/>
            <person name="Parker M."/>
            <person name="Quesneville H."/>
            <person name="Raymond J."/>
            <person name="Uhlig C."/>
            <person name="Valentin K.U."/>
            <person name="Worden A.Z."/>
            <person name="Armbrust E.V."/>
            <person name="Bowler C."/>
            <person name="Green B."/>
            <person name="Moulton V."/>
            <person name="Van Oosterhout C."/>
            <person name="Grigoriev I."/>
        </authorList>
    </citation>
    <scope>NUCLEOTIDE SEQUENCE [LARGE SCALE GENOMIC DNA]</scope>
    <source>
        <strain evidence="2 3">CCMP1102</strain>
    </source>
</reference>
<dbReference type="Proteomes" id="UP000095751">
    <property type="component" value="Unassembled WGS sequence"/>
</dbReference>
<name>A0A1E7EM27_9STRA</name>
<evidence type="ECO:0000313" key="3">
    <source>
        <dbReference type="Proteomes" id="UP000095751"/>
    </source>
</evidence>
<keyword evidence="3" id="KW-1185">Reference proteome</keyword>
<feature type="compositionally biased region" description="Low complexity" evidence="1">
    <location>
        <begin position="193"/>
        <end position="205"/>
    </location>
</feature>
<feature type="compositionally biased region" description="Basic residues" evidence="1">
    <location>
        <begin position="11"/>
        <end position="20"/>
    </location>
</feature>
<sequence>MGLFGNNPSSRSRRSRRGSRRSNFMNNTDYHDMMYIDVQQAKGNNTTKAFTKSITPKALDKDGFPVTRTIVTNPATRTKSTKSKGKEKSKQQQPKARRQFISPKNMNKSNVDLLSAKISSSRQRSRDFLKEAPTMLGLSLSASSSYDRNSRRGGRRSKSLDPMLSRKKSPGTDSSSIDDPHHAHRQKTRPHSTRSGSRSRQSTSTTKRRGRSLSGERSRSVEGGKTKSKEEEERPVRRMKLSLDMTVLADGLNLDEHSRMMLAVHDARTLDDFYLMADTDFKDLIIRANLSNHTLHKLQVRKIRMLRRWLKEVIEENMENGSDSCFAGQRKQRGLLPTNWKNQFRNDLPNIKLQLRQQGDSLCERSPLLNWIASFIGCGVGM</sequence>
<dbReference type="EMBL" id="KV784394">
    <property type="protein sequence ID" value="OEU06980.1"/>
    <property type="molecule type" value="Genomic_DNA"/>
</dbReference>
<dbReference type="KEGG" id="fcy:FRACYDRAFT_252612"/>
<feature type="region of interest" description="Disordered" evidence="1">
    <location>
        <begin position="1"/>
        <end position="26"/>
    </location>
</feature>
<protein>
    <submittedName>
        <fullName evidence="2">Uncharacterized protein</fullName>
    </submittedName>
</protein>
<gene>
    <name evidence="2" type="ORF">FRACYDRAFT_252612</name>
</gene>
<dbReference type="AlphaFoldDB" id="A0A1E7EM27"/>
<feature type="compositionally biased region" description="Basic and acidic residues" evidence="1">
    <location>
        <begin position="214"/>
        <end position="236"/>
    </location>
</feature>
<feature type="region of interest" description="Disordered" evidence="1">
    <location>
        <begin position="142"/>
        <end position="237"/>
    </location>
</feature>
<evidence type="ECO:0000256" key="1">
    <source>
        <dbReference type="SAM" id="MobiDB-lite"/>
    </source>
</evidence>
<feature type="compositionally biased region" description="Basic residues" evidence="1">
    <location>
        <begin position="182"/>
        <end position="192"/>
    </location>
</feature>
<dbReference type="InParanoid" id="A0A1E7EM27"/>